<dbReference type="GO" id="GO:0000245">
    <property type="term" value="P:spliceosomal complex assembly"/>
    <property type="evidence" value="ECO:0007669"/>
    <property type="project" value="TreeGrafter"/>
</dbReference>
<dbReference type="WBParaSite" id="SVE_0523600.1">
    <property type="protein sequence ID" value="SVE_0523600.1"/>
    <property type="gene ID" value="SVE_0523600"/>
</dbReference>
<evidence type="ECO:0000313" key="13">
    <source>
        <dbReference type="WBParaSite" id="SVE_0523600.1"/>
    </source>
</evidence>
<accession>A0A0K0F8T6</accession>
<dbReference type="PANTHER" id="PTHR47634:SF9">
    <property type="entry name" value="PROTEIN KINASE DOMAIN-CONTAINING PROTEIN-RELATED"/>
    <property type="match status" value="1"/>
</dbReference>
<dbReference type="InterPro" id="IPR017441">
    <property type="entry name" value="Protein_kinase_ATP_BS"/>
</dbReference>
<evidence type="ECO:0000256" key="5">
    <source>
        <dbReference type="ARBA" id="ARBA00022777"/>
    </source>
</evidence>
<evidence type="ECO:0000256" key="6">
    <source>
        <dbReference type="ARBA" id="ARBA00022840"/>
    </source>
</evidence>
<keyword evidence="2" id="KW-0723">Serine/threonine-protein kinase</keyword>
<evidence type="ECO:0000256" key="1">
    <source>
        <dbReference type="ARBA" id="ARBA00012513"/>
    </source>
</evidence>
<organism evidence="12 13">
    <name type="scientific">Strongyloides venezuelensis</name>
    <name type="common">Threadworm</name>
    <dbReference type="NCBI Taxonomy" id="75913"/>
    <lineage>
        <taxon>Eukaryota</taxon>
        <taxon>Metazoa</taxon>
        <taxon>Ecdysozoa</taxon>
        <taxon>Nematoda</taxon>
        <taxon>Chromadorea</taxon>
        <taxon>Rhabditida</taxon>
        <taxon>Tylenchina</taxon>
        <taxon>Panagrolaimomorpha</taxon>
        <taxon>Strongyloidoidea</taxon>
        <taxon>Strongyloididae</taxon>
        <taxon>Strongyloides</taxon>
    </lineage>
</organism>
<comment type="catalytic activity">
    <reaction evidence="7">
        <text>L-threonyl-[protein] + ATP = O-phospho-L-threonyl-[protein] + ADP + H(+)</text>
        <dbReference type="Rhea" id="RHEA:46608"/>
        <dbReference type="Rhea" id="RHEA-COMP:11060"/>
        <dbReference type="Rhea" id="RHEA-COMP:11605"/>
        <dbReference type="ChEBI" id="CHEBI:15378"/>
        <dbReference type="ChEBI" id="CHEBI:30013"/>
        <dbReference type="ChEBI" id="CHEBI:30616"/>
        <dbReference type="ChEBI" id="CHEBI:61977"/>
        <dbReference type="ChEBI" id="CHEBI:456216"/>
        <dbReference type="EC" id="2.7.11.1"/>
    </reaction>
</comment>
<dbReference type="AlphaFoldDB" id="A0A0K0F8T6"/>
<dbReference type="FunFam" id="3.30.200.20:FF:000770">
    <property type="entry name" value="SRSF protein kinase 2"/>
    <property type="match status" value="1"/>
</dbReference>
<keyword evidence="6 9" id="KW-0067">ATP-binding</keyword>
<evidence type="ECO:0000256" key="2">
    <source>
        <dbReference type="ARBA" id="ARBA00022527"/>
    </source>
</evidence>
<dbReference type="InterPro" id="IPR011009">
    <property type="entry name" value="Kinase-like_dom_sf"/>
</dbReference>
<dbReference type="PROSITE" id="PS00108">
    <property type="entry name" value="PROTEIN_KINASE_ST"/>
    <property type="match status" value="1"/>
</dbReference>
<evidence type="ECO:0000256" key="10">
    <source>
        <dbReference type="SAM" id="MobiDB-lite"/>
    </source>
</evidence>
<dbReference type="STRING" id="75913.A0A0K0F8T6"/>
<evidence type="ECO:0000256" key="7">
    <source>
        <dbReference type="ARBA" id="ARBA00047899"/>
    </source>
</evidence>
<dbReference type="FunFam" id="1.10.510.10:FF:000591">
    <property type="entry name" value="Serine protein kinase Sky1"/>
    <property type="match status" value="1"/>
</dbReference>
<dbReference type="PROSITE" id="PS00107">
    <property type="entry name" value="PROTEIN_KINASE_ATP"/>
    <property type="match status" value="1"/>
</dbReference>
<dbReference type="Pfam" id="PF00069">
    <property type="entry name" value="Pkinase"/>
    <property type="match status" value="2"/>
</dbReference>
<evidence type="ECO:0000256" key="3">
    <source>
        <dbReference type="ARBA" id="ARBA00022679"/>
    </source>
</evidence>
<feature type="binding site" evidence="9">
    <location>
        <position position="295"/>
    </location>
    <ligand>
        <name>ATP</name>
        <dbReference type="ChEBI" id="CHEBI:30616"/>
    </ligand>
</feature>
<keyword evidence="12" id="KW-1185">Reference proteome</keyword>
<dbReference type="Proteomes" id="UP000035680">
    <property type="component" value="Unassembled WGS sequence"/>
</dbReference>
<dbReference type="InterPro" id="IPR000719">
    <property type="entry name" value="Prot_kinase_dom"/>
</dbReference>
<dbReference type="GO" id="GO:0005524">
    <property type="term" value="F:ATP binding"/>
    <property type="evidence" value="ECO:0007669"/>
    <property type="project" value="UniProtKB-UniRule"/>
</dbReference>
<dbReference type="InterPro" id="IPR051334">
    <property type="entry name" value="SRPK"/>
</dbReference>
<keyword evidence="4 9" id="KW-0547">Nucleotide-binding</keyword>
<sequence>MFLLLYRLFSKAWYYDDEDIVEIDTTETVVGTNYSINDKNVEENTSSSALDFVKNNYEKYKAEKTSNLNESTYIDAVEYTISNEFVEETLPDSLLSSPPRNNNIGLPLNDYLPQVNNNSIWDNDSLSSDISVSDTNLSFIDDFISDYEREEKIFLANHPELANDFMEPEQFPSLNSPENYLPSPSQQQEYFYENGDVPNEQLQYESFYQQHHRSPSARAFVDSDGAKDPKYQPPLGSDDEEQEDPNDYRKGGYYFVNIGDVFNGRYHVIRKLGWGHFSTVWLCWDTEEKRFVALKILKSASQYRDAALDEIKLLLRCKTMGQYDNRGDKVVQMLDQFVIPGKDGEEHVVMVFEVLGCSLLKLIIKSNYNGLPLEQVKEITKQLLEALVFLHEKAGIIHTDIKPENVLVTMSHSDIKKMATEAIICRKKGIDMGGSAVASVPKSVINGRLGPLNKNQKKKLRKKKKKHLKKLTEQLEDVAGIKVDEYMELEKDPDMRNSFYALNSTRDNESTFNFPKKTFLPESLLSTNIPSIPRIGLKTFSKSSITSNQIESSNPRTTQFSNMTKTLDEINMPNGDVSASEVLSPSAFASPRNEQPPSEFPLNSEEKILNIDQEEDLKINVKLADLGNACWVDHHFTEDIQTRQYRSLEVLIGAGYGPPADIWSLACMIFELATGDYLFEPHSSETYSRDEDHLAHIIELLGKIPGNVFRQGKHWREFFNRNGQLKHIHHLRPWSLLEVLTQKYEWPFEKARSFTSFLLPMLEYDQNERATASQCLQHKWITGIINNSTQIPQSTNFSKLPLPNRYPNYDDVINSPSSYNFGTAIASINSQNNTPVRDDSPDYDNSSDDEIKEYAKNLNRPDLKNLEFNDMMPSESSSNGF</sequence>
<dbReference type="SUPFAM" id="SSF56112">
    <property type="entry name" value="Protein kinase-like (PK-like)"/>
    <property type="match status" value="1"/>
</dbReference>
<reference evidence="13" key="2">
    <citation type="submission" date="2015-08" db="UniProtKB">
        <authorList>
            <consortium name="WormBaseParasite"/>
        </authorList>
    </citation>
    <scope>IDENTIFICATION</scope>
</reference>
<feature type="domain" description="Protein kinase" evidence="11">
    <location>
        <begin position="266"/>
        <end position="781"/>
    </location>
</feature>
<dbReference type="CDD" id="cd14136">
    <property type="entry name" value="STKc_SRPK"/>
    <property type="match status" value="1"/>
</dbReference>
<comment type="catalytic activity">
    <reaction evidence="8">
        <text>L-seryl-[protein] + ATP = O-phospho-L-seryl-[protein] + ADP + H(+)</text>
        <dbReference type="Rhea" id="RHEA:17989"/>
        <dbReference type="Rhea" id="RHEA-COMP:9863"/>
        <dbReference type="Rhea" id="RHEA-COMP:11604"/>
        <dbReference type="ChEBI" id="CHEBI:15378"/>
        <dbReference type="ChEBI" id="CHEBI:29999"/>
        <dbReference type="ChEBI" id="CHEBI:30616"/>
        <dbReference type="ChEBI" id="CHEBI:83421"/>
        <dbReference type="ChEBI" id="CHEBI:456216"/>
        <dbReference type="EC" id="2.7.11.1"/>
    </reaction>
</comment>
<dbReference type="SMART" id="SM00220">
    <property type="entry name" value="S_TKc"/>
    <property type="match status" value="1"/>
</dbReference>
<keyword evidence="5" id="KW-0418">Kinase</keyword>
<reference evidence="12" key="1">
    <citation type="submission" date="2014-07" db="EMBL/GenBank/DDBJ databases">
        <authorList>
            <person name="Martin A.A"/>
            <person name="De Silva N."/>
        </authorList>
    </citation>
    <scope>NUCLEOTIDE SEQUENCE</scope>
</reference>
<dbReference type="GO" id="GO:0005737">
    <property type="term" value="C:cytoplasm"/>
    <property type="evidence" value="ECO:0007669"/>
    <property type="project" value="TreeGrafter"/>
</dbReference>
<dbReference type="InterPro" id="IPR008271">
    <property type="entry name" value="Ser/Thr_kinase_AS"/>
</dbReference>
<evidence type="ECO:0000256" key="9">
    <source>
        <dbReference type="PROSITE-ProRule" id="PRU10141"/>
    </source>
</evidence>
<dbReference type="Gene3D" id="1.10.510.10">
    <property type="entry name" value="Transferase(Phosphotransferase) domain 1"/>
    <property type="match status" value="2"/>
</dbReference>
<evidence type="ECO:0000313" key="12">
    <source>
        <dbReference type="Proteomes" id="UP000035680"/>
    </source>
</evidence>
<dbReference type="Gene3D" id="3.30.200.20">
    <property type="entry name" value="Phosphorylase Kinase, domain 1"/>
    <property type="match status" value="1"/>
</dbReference>
<dbReference type="GO" id="GO:0004674">
    <property type="term" value="F:protein serine/threonine kinase activity"/>
    <property type="evidence" value="ECO:0007669"/>
    <property type="project" value="UniProtKB-KW"/>
</dbReference>
<protein>
    <recommendedName>
        <fullName evidence="1">non-specific serine/threonine protein kinase</fullName>
        <ecNumber evidence="1">2.7.11.1</ecNumber>
    </recommendedName>
</protein>
<dbReference type="PANTHER" id="PTHR47634">
    <property type="entry name" value="PROTEIN KINASE DOMAIN-CONTAINING PROTEIN-RELATED"/>
    <property type="match status" value="1"/>
</dbReference>
<dbReference type="EC" id="2.7.11.1" evidence="1"/>
<evidence type="ECO:0000256" key="4">
    <source>
        <dbReference type="ARBA" id="ARBA00022741"/>
    </source>
</evidence>
<dbReference type="GO" id="GO:0050684">
    <property type="term" value="P:regulation of mRNA processing"/>
    <property type="evidence" value="ECO:0007669"/>
    <property type="project" value="TreeGrafter"/>
</dbReference>
<keyword evidence="3" id="KW-0808">Transferase</keyword>
<dbReference type="GO" id="GO:0005634">
    <property type="term" value="C:nucleus"/>
    <property type="evidence" value="ECO:0007669"/>
    <property type="project" value="TreeGrafter"/>
</dbReference>
<dbReference type="PROSITE" id="PS50011">
    <property type="entry name" value="PROTEIN_KINASE_DOM"/>
    <property type="match status" value="1"/>
</dbReference>
<evidence type="ECO:0000256" key="8">
    <source>
        <dbReference type="ARBA" id="ARBA00048679"/>
    </source>
</evidence>
<evidence type="ECO:0000259" key="11">
    <source>
        <dbReference type="PROSITE" id="PS50011"/>
    </source>
</evidence>
<proteinExistence type="predicted"/>
<name>A0A0K0F8T6_STRVS</name>
<feature type="region of interest" description="Disordered" evidence="10">
    <location>
        <begin position="830"/>
        <end position="849"/>
    </location>
</feature>
<feature type="region of interest" description="Disordered" evidence="10">
    <location>
        <begin position="218"/>
        <end position="247"/>
    </location>
</feature>